<keyword evidence="4" id="KW-1185">Reference proteome</keyword>
<proteinExistence type="predicted"/>
<evidence type="ECO:0000313" key="3">
    <source>
        <dbReference type="EMBL" id="KAK6756230.1"/>
    </source>
</evidence>
<sequence length="471" mass="54071">MFEYIGEKSAASNLSNFVVLRKRLGHLISNAISPTAPNEYFSSRTGEFQKGSPNKRYIDAQGFYEDNFSAELMDMAGVWFYEQQLFVVANNKTIDEHERKCSPMAAAADPLARVQVADKCCNAALADGWWMRRRSDVIVATTGCMPVARIWKPFTDRFTTRTRHSSSYKSRMLTATVEAKPLAQSEVTKEVKEAKPFSDAIKDIENRGESDGDEKDANLTMGQYPCTADDHFELRLIDAVEKNPCIFNRCHPLHKMSDYKSHVWNQVAQQLSFSGPGVELERKWRHMRDRYVRLRKIDKTTAPLKKGDKWYYYYKKMSFLDPYIEHRNRRKRGDLMASLMKLGGNAEGLYDHQITERNDEEEGSDSGEGEIEDRCDPLKEFYATFAEQSMAMPLPVDVEHYDKQSQASSSCAKKRRLEENHDDDPGDTEVSLFVRSIEKSLISMDARTFALARLEISRVLFDCQYGEMKTV</sequence>
<dbReference type="InterPro" id="IPR039353">
    <property type="entry name" value="TF_Adf1"/>
</dbReference>
<dbReference type="PROSITE" id="PS51029">
    <property type="entry name" value="MADF"/>
    <property type="match status" value="1"/>
</dbReference>
<dbReference type="SMART" id="SM00595">
    <property type="entry name" value="MADF"/>
    <property type="match status" value="1"/>
</dbReference>
<dbReference type="PANTHER" id="PTHR12243:SF65">
    <property type="entry name" value="MADF DOMAIN-CONTAINING PROTEIN"/>
    <property type="match status" value="1"/>
</dbReference>
<protein>
    <recommendedName>
        <fullName evidence="2">MADF domain-containing protein</fullName>
    </recommendedName>
</protein>
<dbReference type="EMBL" id="JAVFWL010000005">
    <property type="protein sequence ID" value="KAK6756230.1"/>
    <property type="molecule type" value="Genomic_DNA"/>
</dbReference>
<feature type="region of interest" description="Disordered" evidence="1">
    <location>
        <begin position="403"/>
        <end position="428"/>
    </location>
</feature>
<organism evidence="3 4">
    <name type="scientific">Necator americanus</name>
    <name type="common">Human hookworm</name>
    <dbReference type="NCBI Taxonomy" id="51031"/>
    <lineage>
        <taxon>Eukaryota</taxon>
        <taxon>Metazoa</taxon>
        <taxon>Ecdysozoa</taxon>
        <taxon>Nematoda</taxon>
        <taxon>Chromadorea</taxon>
        <taxon>Rhabditida</taxon>
        <taxon>Rhabditina</taxon>
        <taxon>Rhabditomorpha</taxon>
        <taxon>Strongyloidea</taxon>
        <taxon>Ancylostomatidae</taxon>
        <taxon>Bunostominae</taxon>
        <taxon>Necator</taxon>
    </lineage>
</organism>
<evidence type="ECO:0000259" key="2">
    <source>
        <dbReference type="PROSITE" id="PS51029"/>
    </source>
</evidence>
<accession>A0ABR1E0M0</accession>
<comment type="caution">
    <text evidence="3">The sequence shown here is derived from an EMBL/GenBank/DDBJ whole genome shotgun (WGS) entry which is preliminary data.</text>
</comment>
<dbReference type="PANTHER" id="PTHR12243">
    <property type="entry name" value="MADF DOMAIN TRANSCRIPTION FACTOR"/>
    <property type="match status" value="1"/>
</dbReference>
<gene>
    <name evidence="3" type="primary">Necator_chrV.g19350</name>
    <name evidence="3" type="ORF">RB195_014558</name>
</gene>
<dbReference type="Pfam" id="PF10545">
    <property type="entry name" value="MADF_DNA_bdg"/>
    <property type="match status" value="1"/>
</dbReference>
<dbReference type="InterPro" id="IPR006578">
    <property type="entry name" value="MADF-dom"/>
</dbReference>
<evidence type="ECO:0000313" key="4">
    <source>
        <dbReference type="Proteomes" id="UP001303046"/>
    </source>
</evidence>
<name>A0ABR1E0M0_NECAM</name>
<feature type="domain" description="MADF" evidence="2">
    <location>
        <begin position="235"/>
        <end position="325"/>
    </location>
</feature>
<reference evidence="3 4" key="1">
    <citation type="submission" date="2023-08" db="EMBL/GenBank/DDBJ databases">
        <title>A Necator americanus chromosomal reference genome.</title>
        <authorList>
            <person name="Ilik V."/>
            <person name="Petrzelkova K.J."/>
            <person name="Pardy F."/>
            <person name="Fuh T."/>
            <person name="Niatou-Singa F.S."/>
            <person name="Gouil Q."/>
            <person name="Baker L."/>
            <person name="Ritchie M.E."/>
            <person name="Jex A.R."/>
            <person name="Gazzola D."/>
            <person name="Li H."/>
            <person name="Toshio Fujiwara R."/>
            <person name="Zhan B."/>
            <person name="Aroian R.V."/>
            <person name="Pafco B."/>
            <person name="Schwarz E.M."/>
        </authorList>
    </citation>
    <scope>NUCLEOTIDE SEQUENCE [LARGE SCALE GENOMIC DNA]</scope>
    <source>
        <strain evidence="3 4">Aroian</strain>
        <tissue evidence="3">Whole animal</tissue>
    </source>
</reference>
<dbReference type="Proteomes" id="UP001303046">
    <property type="component" value="Unassembled WGS sequence"/>
</dbReference>
<evidence type="ECO:0000256" key="1">
    <source>
        <dbReference type="SAM" id="MobiDB-lite"/>
    </source>
</evidence>